<evidence type="ECO:0000313" key="16">
    <source>
        <dbReference type="Proteomes" id="UP000367750"/>
    </source>
</evidence>
<comment type="catalytic activity">
    <reaction evidence="1 11">
        <text>[protein]-peptidylproline (omega=180) = [protein]-peptidylproline (omega=0)</text>
        <dbReference type="Rhea" id="RHEA:16237"/>
        <dbReference type="Rhea" id="RHEA-COMP:10747"/>
        <dbReference type="Rhea" id="RHEA-COMP:10748"/>
        <dbReference type="ChEBI" id="CHEBI:83833"/>
        <dbReference type="ChEBI" id="CHEBI:83834"/>
        <dbReference type="EC" id="5.2.1.8"/>
    </reaction>
</comment>
<gene>
    <name evidence="11" type="primary">prsA</name>
    <name evidence="15" type="ORF">F4V43_11795</name>
</gene>
<dbReference type="HAMAP" id="MF_01145">
    <property type="entry name" value="Foldase_PrsA"/>
    <property type="match status" value="1"/>
</dbReference>
<keyword evidence="10" id="KW-0449">Lipoprotein</keyword>
<dbReference type="PANTHER" id="PTHR47245:SF1">
    <property type="entry name" value="FOLDASE PROTEIN PRSA"/>
    <property type="match status" value="1"/>
</dbReference>
<organism evidence="15 16">
    <name type="scientific">Paenibacillus spiritus</name>
    <dbReference type="NCBI Taxonomy" id="2496557"/>
    <lineage>
        <taxon>Bacteria</taxon>
        <taxon>Bacillati</taxon>
        <taxon>Bacillota</taxon>
        <taxon>Bacilli</taxon>
        <taxon>Bacillales</taxon>
        <taxon>Paenibacillaceae</taxon>
        <taxon>Paenibacillus</taxon>
    </lineage>
</organism>
<evidence type="ECO:0000259" key="14">
    <source>
        <dbReference type="PROSITE" id="PS50198"/>
    </source>
</evidence>
<dbReference type="SUPFAM" id="SSF109998">
    <property type="entry name" value="Triger factor/SurA peptide-binding domain-like"/>
    <property type="match status" value="1"/>
</dbReference>
<feature type="transmembrane region" description="Helical" evidence="13">
    <location>
        <begin position="71"/>
        <end position="90"/>
    </location>
</feature>
<keyword evidence="13" id="KW-0812">Transmembrane</keyword>
<comment type="caution">
    <text evidence="15">The sequence shown here is derived from an EMBL/GenBank/DDBJ whole genome shotgun (WGS) entry which is preliminary data.</text>
</comment>
<feature type="compositionally biased region" description="Basic and acidic residues" evidence="12">
    <location>
        <begin position="1"/>
        <end position="13"/>
    </location>
</feature>
<evidence type="ECO:0000256" key="7">
    <source>
        <dbReference type="ARBA" id="ARBA00023136"/>
    </source>
</evidence>
<evidence type="ECO:0000256" key="2">
    <source>
        <dbReference type="ARBA" id="ARBA00004193"/>
    </source>
</evidence>
<dbReference type="GO" id="GO:0006457">
    <property type="term" value="P:protein folding"/>
    <property type="evidence" value="ECO:0007669"/>
    <property type="project" value="UniProtKB-UniRule"/>
</dbReference>
<evidence type="ECO:0000256" key="11">
    <source>
        <dbReference type="HAMAP-Rule" id="MF_01145"/>
    </source>
</evidence>
<evidence type="ECO:0000256" key="5">
    <source>
        <dbReference type="ARBA" id="ARBA00022729"/>
    </source>
</evidence>
<dbReference type="InterPro" id="IPR050245">
    <property type="entry name" value="PrsA_foldase"/>
</dbReference>
<dbReference type="PANTHER" id="PTHR47245">
    <property type="entry name" value="PEPTIDYLPROLYL ISOMERASE"/>
    <property type="match status" value="1"/>
</dbReference>
<keyword evidence="9 11" id="KW-0413">Isomerase</keyword>
<evidence type="ECO:0000256" key="6">
    <source>
        <dbReference type="ARBA" id="ARBA00023110"/>
    </source>
</evidence>
<dbReference type="GO" id="GO:0005886">
    <property type="term" value="C:plasma membrane"/>
    <property type="evidence" value="ECO:0007669"/>
    <property type="project" value="UniProtKB-SubCell"/>
</dbReference>
<accession>A0A5J5G908</accession>
<dbReference type="InterPro" id="IPR000297">
    <property type="entry name" value="PPIase_PpiC"/>
</dbReference>
<evidence type="ECO:0000256" key="12">
    <source>
        <dbReference type="SAM" id="MobiDB-lite"/>
    </source>
</evidence>
<keyword evidence="16" id="KW-1185">Reference proteome</keyword>
<feature type="region of interest" description="Disordered" evidence="12">
    <location>
        <begin position="363"/>
        <end position="394"/>
    </location>
</feature>
<dbReference type="InterPro" id="IPR023059">
    <property type="entry name" value="Foldase_PrsA"/>
</dbReference>
<dbReference type="EC" id="5.2.1.8" evidence="11"/>
<dbReference type="EMBL" id="VYKK01000015">
    <property type="protein sequence ID" value="KAA9004081.1"/>
    <property type="molecule type" value="Genomic_DNA"/>
</dbReference>
<keyword evidence="13" id="KW-1133">Transmembrane helix</keyword>
<reference evidence="15 16" key="1">
    <citation type="submission" date="2019-09" db="EMBL/GenBank/DDBJ databases">
        <title>Bacillus ochoae sp. nov., Paenibacillus whitsoniae sp. nov., Paenibacillus spiritus sp. nov. Isolated from the Mars Exploration Rover during spacecraft assembly.</title>
        <authorList>
            <person name="Seuylemezian A."/>
            <person name="Vaishampayan P."/>
        </authorList>
    </citation>
    <scope>NUCLEOTIDE SEQUENCE [LARGE SCALE GENOMIC DNA]</scope>
    <source>
        <strain evidence="15 16">MER_111</strain>
    </source>
</reference>
<protein>
    <recommendedName>
        <fullName evidence="11">Foldase protein PrsA</fullName>
        <ecNumber evidence="11">5.2.1.8</ecNumber>
    </recommendedName>
</protein>
<dbReference type="GO" id="GO:0003755">
    <property type="term" value="F:peptidyl-prolyl cis-trans isomerase activity"/>
    <property type="evidence" value="ECO:0007669"/>
    <property type="project" value="UniProtKB-UniRule"/>
</dbReference>
<dbReference type="RefSeq" id="WP_150458435.1">
    <property type="nucleotide sequence ID" value="NZ_VYKK01000015.1"/>
</dbReference>
<proteinExistence type="inferred from homology"/>
<comment type="subcellular location">
    <subcellularLocation>
        <location evidence="2">Cell membrane</location>
        <topology evidence="2">Lipid-anchor</topology>
    </subcellularLocation>
</comment>
<dbReference type="Pfam" id="PF13624">
    <property type="entry name" value="SurA_N_3"/>
    <property type="match status" value="1"/>
</dbReference>
<evidence type="ECO:0000256" key="9">
    <source>
        <dbReference type="ARBA" id="ARBA00023235"/>
    </source>
</evidence>
<evidence type="ECO:0000256" key="3">
    <source>
        <dbReference type="ARBA" id="ARBA00006071"/>
    </source>
</evidence>
<dbReference type="InterPro" id="IPR046357">
    <property type="entry name" value="PPIase_dom_sf"/>
</dbReference>
<comment type="function">
    <text evidence="11">Plays a major role in protein secretion by helping the post-translocational extracellular folding of several secreted proteins.</text>
</comment>
<keyword evidence="4 11" id="KW-1003">Cell membrane</keyword>
<keyword evidence="5 11" id="KW-0732">Signal</keyword>
<evidence type="ECO:0000256" key="1">
    <source>
        <dbReference type="ARBA" id="ARBA00000971"/>
    </source>
</evidence>
<dbReference type="PROSITE" id="PS50198">
    <property type="entry name" value="PPIC_PPIASE_2"/>
    <property type="match status" value="1"/>
</dbReference>
<dbReference type="InterPro" id="IPR027304">
    <property type="entry name" value="Trigger_fact/SurA_dom_sf"/>
</dbReference>
<dbReference type="SUPFAM" id="SSF54534">
    <property type="entry name" value="FKBP-like"/>
    <property type="match status" value="1"/>
</dbReference>
<evidence type="ECO:0000256" key="10">
    <source>
        <dbReference type="ARBA" id="ARBA00023288"/>
    </source>
</evidence>
<sequence length="394" mass="42324">MDKKDFNENDHQENGVTPEDEQNAGTSTAASPDVFEGAGSSHEANPVPVMNKVDGGNSAPPKGPRPSRQGMGWMIVSAVLAVALVIVLIYPPFQKADNDTTVASVNGEKITEKDLYNELKKTAGEDNLKSIVQSMISERLIDQEAEKAKVTVTDADIEEELKKITDRLGGEEALNNALSQSGMTLANLKEQIPSQVKLRKILTPQIKVTDEDIQNYFNENKESLGNKEEVRASHILVQTKEEADAIYKQLKDGADFAELAKTKSGDTGSASKGGDLGFFANDGSMVAEFANAAFKMKVGEISEPVKSDYGYHIIKVTDHKDAHEATLAEKKEEIRETLISDKVQEKSSTWLQDLMSKSKIKNTLTDKAEASAAPAASASPAASAAPSASAAAAK</sequence>
<name>A0A5J5G908_9BACL</name>
<dbReference type="Pfam" id="PF13616">
    <property type="entry name" value="Rotamase_3"/>
    <property type="match status" value="1"/>
</dbReference>
<evidence type="ECO:0000256" key="4">
    <source>
        <dbReference type="ARBA" id="ARBA00022475"/>
    </source>
</evidence>
<feature type="compositionally biased region" description="Low complexity" evidence="12">
    <location>
        <begin position="370"/>
        <end position="394"/>
    </location>
</feature>
<feature type="region of interest" description="Disordered" evidence="12">
    <location>
        <begin position="1"/>
        <end position="68"/>
    </location>
</feature>
<dbReference type="Gene3D" id="1.10.4030.10">
    <property type="entry name" value="Porin chaperone SurA, peptide-binding domain"/>
    <property type="match status" value="1"/>
</dbReference>
<comment type="similarity">
    <text evidence="3 11">Belongs to the PrsA family.</text>
</comment>
<dbReference type="OrthoDB" id="14196at2"/>
<evidence type="ECO:0000256" key="13">
    <source>
        <dbReference type="SAM" id="Phobius"/>
    </source>
</evidence>
<dbReference type="InterPro" id="IPR023058">
    <property type="entry name" value="PPIase_PpiC_CS"/>
</dbReference>
<keyword evidence="8" id="KW-0564">Palmitate</keyword>
<evidence type="ECO:0000256" key="8">
    <source>
        <dbReference type="ARBA" id="ARBA00023139"/>
    </source>
</evidence>
<dbReference type="Gene3D" id="3.10.50.40">
    <property type="match status" value="1"/>
</dbReference>
<keyword evidence="6 11" id="KW-0697">Rotamase</keyword>
<evidence type="ECO:0000313" key="15">
    <source>
        <dbReference type="EMBL" id="KAA9004081.1"/>
    </source>
</evidence>
<dbReference type="Proteomes" id="UP000367750">
    <property type="component" value="Unassembled WGS sequence"/>
</dbReference>
<feature type="domain" description="PpiC" evidence="14">
    <location>
        <begin position="227"/>
        <end position="318"/>
    </location>
</feature>
<keyword evidence="7 11" id="KW-0472">Membrane</keyword>
<dbReference type="AlphaFoldDB" id="A0A5J5G908"/>
<dbReference type="PROSITE" id="PS01096">
    <property type="entry name" value="PPIC_PPIASE_1"/>
    <property type="match status" value="1"/>
</dbReference>